<reference evidence="3" key="1">
    <citation type="submission" date="2017-02" db="EMBL/GenBank/DDBJ databases">
        <authorList>
            <person name="Varghese N."/>
            <person name="Submissions S."/>
        </authorList>
    </citation>
    <scope>NUCLEOTIDE SEQUENCE [LARGE SCALE GENOMIC DNA]</scope>
    <source>
        <strain evidence="3">ATCC BAA-34</strain>
    </source>
</reference>
<proteinExistence type="predicted"/>
<feature type="domain" description="YgjP-like metallopeptidase" evidence="1">
    <location>
        <begin position="6"/>
        <end position="113"/>
    </location>
</feature>
<dbReference type="Gene3D" id="3.30.2010.10">
    <property type="entry name" value="Metalloproteases ('zincins'), catalytic domain"/>
    <property type="match status" value="1"/>
</dbReference>
<evidence type="ECO:0000313" key="2">
    <source>
        <dbReference type="EMBL" id="SJZ73828.1"/>
    </source>
</evidence>
<evidence type="ECO:0000313" key="3">
    <source>
        <dbReference type="Proteomes" id="UP000190102"/>
    </source>
</evidence>
<dbReference type="Pfam" id="PF01863">
    <property type="entry name" value="YgjP-like"/>
    <property type="match status" value="1"/>
</dbReference>
<sequence>MYEQKHRHLHYIWYRKQMKEQLPELLDKWQQVIGVQIDSFGIKRMKTRWGTCNPTARRVWLNLELIKKPIHCLEYIIVHELMHLLEKHHNDRFKALMDQYLPLWRQYREELNRQPLCGDE</sequence>
<protein>
    <recommendedName>
        <fullName evidence="1">YgjP-like metallopeptidase domain-containing protein</fullName>
    </recommendedName>
</protein>
<name>A0A1T4N4N8_9BACT</name>
<dbReference type="PANTHER" id="PTHR30399">
    <property type="entry name" value="UNCHARACTERIZED PROTEIN YGJP"/>
    <property type="match status" value="1"/>
</dbReference>
<gene>
    <name evidence="2" type="ORF">SAMN02745119_01507</name>
</gene>
<dbReference type="AlphaFoldDB" id="A0A1T4N4N8"/>
<dbReference type="InterPro" id="IPR053136">
    <property type="entry name" value="UTP_pyrophosphatase-like"/>
</dbReference>
<dbReference type="Proteomes" id="UP000190102">
    <property type="component" value="Unassembled WGS sequence"/>
</dbReference>
<dbReference type="InterPro" id="IPR002725">
    <property type="entry name" value="YgjP-like_metallopeptidase"/>
</dbReference>
<dbReference type="STRING" id="115783.SAMN02745119_01507"/>
<dbReference type="CDD" id="cd07344">
    <property type="entry name" value="M48_yhfN_like"/>
    <property type="match status" value="1"/>
</dbReference>
<organism evidence="2 3">
    <name type="scientific">Trichlorobacter thiogenes</name>
    <dbReference type="NCBI Taxonomy" id="115783"/>
    <lineage>
        <taxon>Bacteria</taxon>
        <taxon>Pseudomonadati</taxon>
        <taxon>Thermodesulfobacteriota</taxon>
        <taxon>Desulfuromonadia</taxon>
        <taxon>Geobacterales</taxon>
        <taxon>Geobacteraceae</taxon>
        <taxon>Trichlorobacter</taxon>
    </lineage>
</organism>
<keyword evidence="3" id="KW-1185">Reference proteome</keyword>
<accession>A0A1T4N4N8</accession>
<evidence type="ECO:0000259" key="1">
    <source>
        <dbReference type="Pfam" id="PF01863"/>
    </source>
</evidence>
<dbReference type="PANTHER" id="PTHR30399:SF1">
    <property type="entry name" value="UTP PYROPHOSPHATASE"/>
    <property type="match status" value="1"/>
</dbReference>
<dbReference type="EMBL" id="FUWR01000006">
    <property type="protein sequence ID" value="SJZ73828.1"/>
    <property type="molecule type" value="Genomic_DNA"/>
</dbReference>